<dbReference type="Proteomes" id="UP000675379">
    <property type="component" value="Unassembled WGS sequence"/>
</dbReference>
<keyword evidence="5" id="KW-1185">Reference proteome</keyword>
<reference evidence="4" key="1">
    <citation type="submission" date="2021-04" db="EMBL/GenBank/DDBJ databases">
        <title>Proteiniclasticum sedimins sp. nov., an obligate anaerobic bacterium isolated from anaerobic sludge.</title>
        <authorList>
            <person name="Liu J."/>
        </authorList>
    </citation>
    <scope>NUCLEOTIDE SEQUENCE</scope>
    <source>
        <strain evidence="4">BAD-10</strain>
    </source>
</reference>
<comment type="caution">
    <text evidence="4">The sequence shown here is derived from an EMBL/GenBank/DDBJ whole genome shotgun (WGS) entry which is preliminary data.</text>
</comment>
<feature type="transmembrane region" description="Helical" evidence="2">
    <location>
        <begin position="264"/>
        <end position="289"/>
    </location>
</feature>
<proteinExistence type="predicted"/>
<gene>
    <name evidence="4" type="ORF">KCG48_03000</name>
</gene>
<name>A0A941CME7_9CLOT</name>
<feature type="domain" description="DUF4349" evidence="3">
    <location>
        <begin position="73"/>
        <end position="288"/>
    </location>
</feature>
<dbReference type="AlphaFoldDB" id="A0A941CME7"/>
<evidence type="ECO:0000313" key="5">
    <source>
        <dbReference type="Proteomes" id="UP000675379"/>
    </source>
</evidence>
<keyword evidence="1" id="KW-0175">Coiled coil</keyword>
<feature type="coiled-coil region" evidence="1">
    <location>
        <begin position="162"/>
        <end position="189"/>
    </location>
</feature>
<evidence type="ECO:0000259" key="3">
    <source>
        <dbReference type="Pfam" id="PF14257"/>
    </source>
</evidence>
<feature type="transmembrane region" description="Helical" evidence="2">
    <location>
        <begin position="12"/>
        <end position="34"/>
    </location>
</feature>
<accession>A0A941CME7</accession>
<keyword evidence="2" id="KW-0812">Transmembrane</keyword>
<dbReference type="Pfam" id="PF14257">
    <property type="entry name" value="DUF4349"/>
    <property type="match status" value="1"/>
</dbReference>
<keyword evidence="2" id="KW-0472">Membrane</keyword>
<keyword evidence="2" id="KW-1133">Transmembrane helix</keyword>
<dbReference type="InterPro" id="IPR025645">
    <property type="entry name" value="DUF4349"/>
</dbReference>
<dbReference type="EMBL" id="JAGSCS010000002">
    <property type="protein sequence ID" value="MBR0575302.1"/>
    <property type="molecule type" value="Genomic_DNA"/>
</dbReference>
<evidence type="ECO:0000256" key="2">
    <source>
        <dbReference type="SAM" id="Phobius"/>
    </source>
</evidence>
<dbReference type="RefSeq" id="WP_211799809.1">
    <property type="nucleotide sequence ID" value="NZ_JAGSCS010000002.1"/>
</dbReference>
<evidence type="ECO:0000256" key="1">
    <source>
        <dbReference type="SAM" id="Coils"/>
    </source>
</evidence>
<sequence>MRTKKKIFIGSGALLLVMFIGVFIFTVLGGSLGLRGITTDKTGNESVAPGAPTEVPDKDYGEQDGKGGIAGDKVIGTYTLNFETLEFSKSIAYVDALVLKYKGYVEYSEIYNMPTQAGKIFKYARYTLRIPKEQVMAFNTEFKLNSHLTSENSNVQNVTKYYNDTTARLNTLETQLARLNELYGKAELIQDIISIESRINEIMYQIESLKGELQYLDERINYSTVSVYIQEVAKLTTGESVQASFGERLNKALKDSIAYFQEAMINFVILLIYVIPFIVVLGILGYGVAKVVKVTRKKLPQGSGKDSAELPSDSKKS</sequence>
<protein>
    <submittedName>
        <fullName evidence="4">DUF4349 domain-containing protein</fullName>
    </submittedName>
</protein>
<organism evidence="4 5">
    <name type="scientific">Proteiniclasticum sediminis</name>
    <dbReference type="NCBI Taxonomy" id="2804028"/>
    <lineage>
        <taxon>Bacteria</taxon>
        <taxon>Bacillati</taxon>
        <taxon>Bacillota</taxon>
        <taxon>Clostridia</taxon>
        <taxon>Eubacteriales</taxon>
        <taxon>Clostridiaceae</taxon>
        <taxon>Proteiniclasticum</taxon>
    </lineage>
</organism>
<evidence type="ECO:0000313" key="4">
    <source>
        <dbReference type="EMBL" id="MBR0575302.1"/>
    </source>
</evidence>